<dbReference type="AlphaFoldDB" id="A0A379FCR8"/>
<sequence length="83" mass="9743">MNDYIEVICVVAWCPYKGRKRVKPFDDTIYPSDQWVECAKEISENNPIGTKVKLWVKEKSNANPSKNADHLYSSYKWAYKILK</sequence>
<gene>
    <name evidence="1" type="ORF">NCTC10376_03397</name>
</gene>
<protein>
    <submittedName>
        <fullName evidence="1">Uncharacterized protein</fullName>
    </submittedName>
</protein>
<dbReference type="RefSeq" id="WP_115370859.1">
    <property type="nucleotide sequence ID" value="NZ_UGTW01000001.1"/>
</dbReference>
<dbReference type="EMBL" id="UGTW01000001">
    <property type="protein sequence ID" value="SUC17454.1"/>
    <property type="molecule type" value="Genomic_DNA"/>
</dbReference>
<evidence type="ECO:0000313" key="1">
    <source>
        <dbReference type="EMBL" id="SUC17454.1"/>
    </source>
</evidence>
<accession>A0A379FCR8</accession>
<dbReference type="Proteomes" id="UP000254331">
    <property type="component" value="Unassembled WGS sequence"/>
</dbReference>
<organism evidence="1 2">
    <name type="scientific">Proteus vulgaris</name>
    <dbReference type="NCBI Taxonomy" id="585"/>
    <lineage>
        <taxon>Bacteria</taxon>
        <taxon>Pseudomonadati</taxon>
        <taxon>Pseudomonadota</taxon>
        <taxon>Gammaproteobacteria</taxon>
        <taxon>Enterobacterales</taxon>
        <taxon>Morganellaceae</taxon>
        <taxon>Proteus</taxon>
    </lineage>
</organism>
<name>A0A379FCR8_PROVU</name>
<evidence type="ECO:0000313" key="2">
    <source>
        <dbReference type="Proteomes" id="UP000254331"/>
    </source>
</evidence>
<proteinExistence type="predicted"/>
<reference evidence="1 2" key="1">
    <citation type="submission" date="2018-06" db="EMBL/GenBank/DDBJ databases">
        <authorList>
            <consortium name="Pathogen Informatics"/>
            <person name="Doyle S."/>
        </authorList>
    </citation>
    <scope>NUCLEOTIDE SEQUENCE [LARGE SCALE GENOMIC DNA]</scope>
    <source>
        <strain evidence="1 2">NCTC10376</strain>
    </source>
</reference>